<feature type="region of interest" description="Disordered" evidence="1">
    <location>
        <begin position="30"/>
        <end position="233"/>
    </location>
</feature>
<feature type="region of interest" description="Disordered" evidence="1">
    <location>
        <begin position="412"/>
        <end position="530"/>
    </location>
</feature>
<accession>A0A0F6QXI9</accession>
<reference evidence="2 3" key="1">
    <citation type="journal article" date="2015" name="Genome Announc.">
        <title>Complete Genome Sequence of Corynebacterium camporealensis DSM 44610, Isolated from the Milk of a Manchega Sheep with Subclinical Mastitis.</title>
        <authorList>
            <person name="Ruckert C."/>
            <person name="Albersmeier A."/>
            <person name="Winkler A."/>
            <person name="Tauch A."/>
        </authorList>
    </citation>
    <scope>NUCLEOTIDE SEQUENCE [LARGE SCALE GENOMIC DNA]</scope>
    <source>
        <strain evidence="2 3">DSM 44610</strain>
    </source>
</reference>
<feature type="compositionally biased region" description="Low complexity" evidence="1">
    <location>
        <begin position="159"/>
        <end position="168"/>
    </location>
</feature>
<proteinExistence type="predicted"/>
<sequence>MVYVILFLAAAVVAAGIILLIVDDKRTQDKLNASESADEQRAIESEQAEAAAADEQQDAAQQRPDEAELADVQEEPQPEDEPDTTTERRYTDLTSEPDFPLATAPGVSRAVSAQNNDAPEEEETPAAPEQPVEEAQEEVTPEVVDAEEPIEPVEPVEPVEPSESVQPVAEEDSELPQEVAEEIGESDIDKQDADDVDPGKPAEAGSPEVEEEEPAPAPEPLKDRAKRALHKPVLPGALRRERKAWAESKGFEFFKHDSYLAEEWVRGAAASGAAPRDIVAGTAYGHEMLLMDIGGVNVMAVRTGMASDVVIDFRRDDLADESGSEDLIFCYELEDFSVYSTEVGVAERMVDERVQVGLEQLPDAVTAVWMESEWVLAQTTKQSRIPDWEEMLAPLALLADAARVLPPRSQANQPFRVEDLDPSREIPPAPQPELTGPKLVVPPREEVERPDIQRPEEPLVMPSRTRAENLGTVSHSALGADEVDAIADGNERPEQDHTRARVPRRLRKPASIFKDSPAEPETDKDDPEKS</sequence>
<feature type="compositionally biased region" description="Acidic residues" evidence="1">
    <location>
        <begin position="67"/>
        <end position="84"/>
    </location>
</feature>
<gene>
    <name evidence="2" type="ORF">UL81_10365</name>
</gene>
<dbReference type="PATRIC" id="fig|161896.4.peg.2020"/>
<evidence type="ECO:0000256" key="1">
    <source>
        <dbReference type="SAM" id="MobiDB-lite"/>
    </source>
</evidence>
<organism evidence="2 3">
    <name type="scientific">Corynebacterium camporealensis</name>
    <dbReference type="NCBI Taxonomy" id="161896"/>
    <lineage>
        <taxon>Bacteria</taxon>
        <taxon>Bacillati</taxon>
        <taxon>Actinomycetota</taxon>
        <taxon>Actinomycetes</taxon>
        <taxon>Mycobacteriales</taxon>
        <taxon>Corynebacteriaceae</taxon>
        <taxon>Corynebacterium</taxon>
    </lineage>
</organism>
<name>A0A0F6QXI9_9CORY</name>
<keyword evidence="3" id="KW-1185">Reference proteome</keyword>
<feature type="compositionally biased region" description="Basic and acidic residues" evidence="1">
    <location>
        <begin position="443"/>
        <end position="457"/>
    </location>
</feature>
<dbReference type="InterPro" id="IPR049726">
    <property type="entry name" value="TtfA-like_core"/>
</dbReference>
<feature type="compositionally biased region" description="Basic and acidic residues" evidence="1">
    <location>
        <begin position="187"/>
        <end position="200"/>
    </location>
</feature>
<dbReference type="KEGG" id="ccj:UL81_10365"/>
<feature type="compositionally biased region" description="Acidic residues" evidence="1">
    <location>
        <begin position="518"/>
        <end position="530"/>
    </location>
</feature>
<dbReference type="EMBL" id="CP011311">
    <property type="protein sequence ID" value="AKE40007.1"/>
    <property type="molecule type" value="Genomic_DNA"/>
</dbReference>
<feature type="compositionally biased region" description="Acidic residues" evidence="1">
    <location>
        <begin position="131"/>
        <end position="151"/>
    </location>
</feature>
<dbReference type="CDD" id="cd21904">
    <property type="entry name" value="TtfA-like"/>
    <property type="match status" value="1"/>
</dbReference>
<dbReference type="HOGENOM" id="CLU_025378_0_1_11"/>
<evidence type="ECO:0000313" key="3">
    <source>
        <dbReference type="Proteomes" id="UP000033566"/>
    </source>
</evidence>
<feature type="compositionally biased region" description="Low complexity" evidence="1">
    <location>
        <begin position="48"/>
        <end position="62"/>
    </location>
</feature>
<dbReference type="Proteomes" id="UP000033566">
    <property type="component" value="Chromosome"/>
</dbReference>
<feature type="compositionally biased region" description="Acidic residues" evidence="1">
    <location>
        <begin position="169"/>
        <end position="186"/>
    </location>
</feature>
<dbReference type="STRING" id="161896.UL81_10365"/>
<dbReference type="AlphaFoldDB" id="A0A0F6QXI9"/>
<protein>
    <submittedName>
        <fullName evidence="2">Uncharacterized protein</fullName>
    </submittedName>
</protein>
<evidence type="ECO:0000313" key="2">
    <source>
        <dbReference type="EMBL" id="AKE40007.1"/>
    </source>
</evidence>
<dbReference type="RefSeq" id="WP_236684467.1">
    <property type="nucleotide sequence ID" value="NZ_CP011311.1"/>
</dbReference>
<feature type="compositionally biased region" description="Basic and acidic residues" evidence="1">
    <location>
        <begin position="489"/>
        <end position="499"/>
    </location>
</feature>